<feature type="domain" description="Beta-Casp" evidence="4">
    <location>
        <begin position="250"/>
        <end position="375"/>
    </location>
</feature>
<dbReference type="Proteomes" id="UP000727962">
    <property type="component" value="Unassembled WGS sequence"/>
</dbReference>
<evidence type="ECO:0000259" key="3">
    <source>
        <dbReference type="SMART" id="SM00849"/>
    </source>
</evidence>
<evidence type="ECO:0000313" key="5">
    <source>
        <dbReference type="EMBL" id="MBI1755674.1"/>
    </source>
</evidence>
<dbReference type="SUPFAM" id="SSF56281">
    <property type="entry name" value="Metallo-hydrolase/oxidoreductase"/>
    <property type="match status" value="1"/>
</dbReference>
<dbReference type="InterPro" id="IPR022712">
    <property type="entry name" value="Beta_Casp"/>
</dbReference>
<accession>A0A931LQW8</accession>
<reference evidence="5" key="1">
    <citation type="submission" date="2020-07" db="EMBL/GenBank/DDBJ databases">
        <title>Huge and variable diversity of episymbiotic CPR bacteria and DPANN archaea in groundwater ecosystems.</title>
        <authorList>
            <person name="He C.Y."/>
            <person name="Keren R."/>
            <person name="Whittaker M."/>
            <person name="Farag I.F."/>
            <person name="Doudna J."/>
            <person name="Cate J.H.D."/>
            <person name="Banfield J.F."/>
        </authorList>
    </citation>
    <scope>NUCLEOTIDE SEQUENCE</scope>
    <source>
        <strain evidence="5">NC_groundwater_17_Pr7_B-0.1um_64_12</strain>
    </source>
</reference>
<evidence type="ECO:0000256" key="2">
    <source>
        <dbReference type="SAM" id="MobiDB-lite"/>
    </source>
</evidence>
<dbReference type="PANTHER" id="PTHR11203:SF37">
    <property type="entry name" value="INTEGRATOR COMPLEX SUBUNIT 11"/>
    <property type="match status" value="1"/>
</dbReference>
<sequence length="460" mass="51224">MAQSITFLGAAETVTGSRHLLEINGKRVLVDCGMFQGSSELRERNWQPFPVPPGTIDAVVITHAHMDHIGWLPRFVREGYRGPFYATKATIALSKISLPDSGRIQEEDARHHNKHQTSRHEPALPLYNEDDAYACLKQFQPVGYGELHPLPGGAQWRYLPAGHILGSAFAEIFFDNGERILMSGDLGRFNTPIIKDPTTMEFAETLVVESTYGDRLHSHEDPLGKIEEVVKAAWQSGGAVVTPSFAIGRTQELLYYMSELQAANRIPRIPIYIDSPMATSTTHIYEEALDEHDTEMKLALHNHENPLEPAGVQFVRDAEQSKALNSTKGPMMIISGSGMANGGRVVHHLMHRLPDPKTIVLFTGYQAEGTLGRKLLEGADTVRIYGEEIPVRARIDKANALSAHADQGEIIRWLKGFKTPPRKTYIVHGEPPAQAALQAKIKEELGWATVIPKWKERFEL</sequence>
<dbReference type="EMBL" id="JACOSL010000006">
    <property type="protein sequence ID" value="MBI1755674.1"/>
    <property type="molecule type" value="Genomic_DNA"/>
</dbReference>
<dbReference type="AlphaFoldDB" id="A0A931LQW8"/>
<proteinExistence type="predicted"/>
<dbReference type="InterPro" id="IPR050698">
    <property type="entry name" value="MBL"/>
</dbReference>
<organism evidence="5 6">
    <name type="scientific">Fimbriimonas ginsengisoli</name>
    <dbReference type="NCBI Taxonomy" id="1005039"/>
    <lineage>
        <taxon>Bacteria</taxon>
        <taxon>Bacillati</taxon>
        <taxon>Armatimonadota</taxon>
        <taxon>Fimbriimonadia</taxon>
        <taxon>Fimbriimonadales</taxon>
        <taxon>Fimbriimonadaceae</taxon>
        <taxon>Fimbriimonas</taxon>
    </lineage>
</organism>
<comment type="caution">
    <text evidence="5">The sequence shown here is derived from an EMBL/GenBank/DDBJ whole genome shotgun (WGS) entry which is preliminary data.</text>
</comment>
<name>A0A931LQW8_FIMGI</name>
<dbReference type="InterPro" id="IPR036866">
    <property type="entry name" value="RibonucZ/Hydroxyglut_hydro"/>
</dbReference>
<dbReference type="GO" id="GO:0004521">
    <property type="term" value="F:RNA endonuclease activity"/>
    <property type="evidence" value="ECO:0007669"/>
    <property type="project" value="TreeGrafter"/>
</dbReference>
<dbReference type="InterPro" id="IPR011108">
    <property type="entry name" value="RMMBL"/>
</dbReference>
<dbReference type="Gene3D" id="3.60.15.10">
    <property type="entry name" value="Ribonuclease Z/Hydroxyacylglutathione hydrolase-like"/>
    <property type="match status" value="1"/>
</dbReference>
<dbReference type="GO" id="GO:0016787">
    <property type="term" value="F:hydrolase activity"/>
    <property type="evidence" value="ECO:0007669"/>
    <property type="project" value="UniProtKB-KW"/>
</dbReference>
<dbReference type="InterPro" id="IPR001279">
    <property type="entry name" value="Metallo-B-lactamas"/>
</dbReference>
<protein>
    <submittedName>
        <fullName evidence="5">MBL fold metallo-hydrolase</fullName>
    </submittedName>
</protein>
<dbReference type="CDD" id="cd16295">
    <property type="entry name" value="TTHA0252-CPSF-like_MBL-fold"/>
    <property type="match status" value="1"/>
</dbReference>
<feature type="domain" description="Metallo-beta-lactamase" evidence="3">
    <location>
        <begin position="15"/>
        <end position="234"/>
    </location>
</feature>
<dbReference type="SMART" id="SM00849">
    <property type="entry name" value="Lactamase_B"/>
    <property type="match status" value="1"/>
</dbReference>
<dbReference type="Pfam" id="PF10996">
    <property type="entry name" value="Beta-Casp"/>
    <property type="match status" value="1"/>
</dbReference>
<dbReference type="SMART" id="SM01027">
    <property type="entry name" value="Beta-Casp"/>
    <property type="match status" value="1"/>
</dbReference>
<evidence type="ECO:0000259" key="4">
    <source>
        <dbReference type="SMART" id="SM01027"/>
    </source>
</evidence>
<keyword evidence="1" id="KW-0378">Hydrolase</keyword>
<dbReference type="Pfam" id="PF00753">
    <property type="entry name" value="Lactamase_B"/>
    <property type="match status" value="1"/>
</dbReference>
<dbReference type="Pfam" id="PF07521">
    <property type="entry name" value="RMMBL"/>
    <property type="match status" value="1"/>
</dbReference>
<dbReference type="Gene3D" id="3.40.50.10890">
    <property type="match status" value="1"/>
</dbReference>
<feature type="region of interest" description="Disordered" evidence="2">
    <location>
        <begin position="104"/>
        <end position="123"/>
    </location>
</feature>
<gene>
    <name evidence="5" type="ORF">HYR64_01025</name>
</gene>
<evidence type="ECO:0000313" key="6">
    <source>
        <dbReference type="Proteomes" id="UP000727962"/>
    </source>
</evidence>
<dbReference type="PANTHER" id="PTHR11203">
    <property type="entry name" value="CLEAVAGE AND POLYADENYLATION SPECIFICITY FACTOR FAMILY MEMBER"/>
    <property type="match status" value="1"/>
</dbReference>
<evidence type="ECO:0000256" key="1">
    <source>
        <dbReference type="ARBA" id="ARBA00022801"/>
    </source>
</evidence>